<dbReference type="Proteomes" id="UP001162501">
    <property type="component" value="Chromosome 8"/>
</dbReference>
<accession>A0AC60A6H1</accession>
<dbReference type="EMBL" id="OX596092">
    <property type="protein sequence ID" value="CAN0562722.1"/>
    <property type="molecule type" value="Genomic_DNA"/>
</dbReference>
<organism evidence="1 2">
    <name type="scientific">Rangifer tarandus platyrhynchus</name>
    <name type="common">Svalbard reindeer</name>
    <dbReference type="NCBI Taxonomy" id="3082113"/>
    <lineage>
        <taxon>Eukaryota</taxon>
        <taxon>Metazoa</taxon>
        <taxon>Chordata</taxon>
        <taxon>Craniata</taxon>
        <taxon>Vertebrata</taxon>
        <taxon>Euteleostomi</taxon>
        <taxon>Mammalia</taxon>
        <taxon>Eutheria</taxon>
        <taxon>Laurasiatheria</taxon>
        <taxon>Artiodactyla</taxon>
        <taxon>Ruminantia</taxon>
        <taxon>Pecora</taxon>
        <taxon>Cervidae</taxon>
        <taxon>Odocoileinae</taxon>
        <taxon>Rangifer</taxon>
    </lineage>
</organism>
<reference evidence="1" key="2">
    <citation type="submission" date="2025-03" db="EMBL/GenBank/DDBJ databases">
        <authorList>
            <consortium name="ELIXIR-Norway"/>
            <consortium name="Elixir Norway"/>
        </authorList>
    </citation>
    <scope>NUCLEOTIDE SEQUENCE</scope>
</reference>
<name>A0AC60A6H1_RANTA</name>
<evidence type="ECO:0000313" key="1">
    <source>
        <dbReference type="EMBL" id="CAN0562722.1"/>
    </source>
</evidence>
<gene>
    <name evidence="1" type="ORF">MRATA1EN22A_LOCUS27401</name>
</gene>
<proteinExistence type="predicted"/>
<protein>
    <submittedName>
        <fullName evidence="1">Uncharacterized protein</fullName>
    </submittedName>
</protein>
<sequence length="166" mass="17415">MVIRLRRGRRALGPGGYGSGYRGSNTGRTRWGPVASRPAVYGVQRPATAPRRGLRPHAREDRADHGGEQWPGPRHRGRAVAPGGSSDHGLPGPRARRGGGGSLRREVCPAGGPDSGPNSGGAGELVVKELDLASLSSVRSFCQEMLQEEPRLDVLINNAGSSSALI</sequence>
<reference evidence="1" key="1">
    <citation type="submission" date="2023-05" db="EMBL/GenBank/DDBJ databases">
        <authorList>
            <consortium name="ELIXIR-Norway"/>
        </authorList>
    </citation>
    <scope>NUCLEOTIDE SEQUENCE</scope>
</reference>
<evidence type="ECO:0000313" key="2">
    <source>
        <dbReference type="Proteomes" id="UP001162501"/>
    </source>
</evidence>